<dbReference type="RefSeq" id="WP_388013629.1">
    <property type="nucleotide sequence ID" value="NZ_JBHUDT010000001.1"/>
</dbReference>
<keyword evidence="2" id="KW-0808">Transferase</keyword>
<protein>
    <submittedName>
        <fullName evidence="2">GNAT family N-acetyltransferase</fullName>
        <ecNumber evidence="2">2.3.1.-</ecNumber>
    </submittedName>
</protein>
<evidence type="ECO:0000313" key="3">
    <source>
        <dbReference type="Proteomes" id="UP001597441"/>
    </source>
</evidence>
<dbReference type="EC" id="2.3.1.-" evidence="2"/>
<evidence type="ECO:0000259" key="1">
    <source>
        <dbReference type="Pfam" id="PF13480"/>
    </source>
</evidence>
<dbReference type="InterPro" id="IPR038740">
    <property type="entry name" value="BioF2-like_GNAT_dom"/>
</dbReference>
<dbReference type="Pfam" id="PF13480">
    <property type="entry name" value="Acetyltransf_6"/>
    <property type="match status" value="1"/>
</dbReference>
<sequence>MLHKIFAFQSSRLIFDLFLEHKINSFYESSILNTLSKEKFSANNSIFSTLKQVYIVKDVPDYLKLSLLKKHPNLRFKKVKQYHGYLLNIENKQDAIHYINKNLNSRNRKNLYAKKRKLYNNHNITTSVYYGAISAGDYNNIFDAFYVLLKNRFDEKKIHNRYLSNWKALQASTYQKILDKKASLHVVFDGAKPIAITLNFHINDIVFSHIQTYHVNYSKYNMGDICMHNHLEWLIKNKFRFFDLSMGKTYNKEKWSNHKYTLMYHVFYNNASVISKLCAKITVKELQLMQYLRDKNIVGKLINMDRFLYLLKGRRLK</sequence>
<accession>A0ABW5JNG2</accession>
<feature type="domain" description="BioF2-like acetyltransferase" evidence="1">
    <location>
        <begin position="106"/>
        <end position="249"/>
    </location>
</feature>
<reference evidence="3" key="1">
    <citation type="journal article" date="2019" name="Int. J. Syst. Evol. Microbiol.">
        <title>The Global Catalogue of Microorganisms (GCM) 10K type strain sequencing project: providing services to taxonomists for standard genome sequencing and annotation.</title>
        <authorList>
            <consortium name="The Broad Institute Genomics Platform"/>
            <consortium name="The Broad Institute Genome Sequencing Center for Infectious Disease"/>
            <person name="Wu L."/>
            <person name="Ma J."/>
        </authorList>
    </citation>
    <scope>NUCLEOTIDE SEQUENCE [LARGE SCALE GENOMIC DNA]</scope>
    <source>
        <strain evidence="3">KCTC 42903</strain>
    </source>
</reference>
<keyword evidence="2" id="KW-0012">Acyltransferase</keyword>
<gene>
    <name evidence="2" type="ORF">ACFSQS_02590</name>
</gene>
<dbReference type="SUPFAM" id="SSF55729">
    <property type="entry name" value="Acyl-CoA N-acyltransferases (Nat)"/>
    <property type="match status" value="1"/>
</dbReference>
<organism evidence="2 3">
    <name type="scientific">Gelatiniphilus marinus</name>
    <dbReference type="NCBI Taxonomy" id="1759464"/>
    <lineage>
        <taxon>Bacteria</taxon>
        <taxon>Pseudomonadati</taxon>
        <taxon>Bacteroidota</taxon>
        <taxon>Flavobacteriia</taxon>
        <taxon>Flavobacteriales</taxon>
        <taxon>Flavobacteriaceae</taxon>
        <taxon>Gelatiniphilus</taxon>
    </lineage>
</organism>
<dbReference type="EMBL" id="JBHULK010000001">
    <property type="protein sequence ID" value="MFD2533978.1"/>
    <property type="molecule type" value="Genomic_DNA"/>
</dbReference>
<dbReference type="GO" id="GO:0016746">
    <property type="term" value="F:acyltransferase activity"/>
    <property type="evidence" value="ECO:0007669"/>
    <property type="project" value="UniProtKB-KW"/>
</dbReference>
<dbReference type="Gene3D" id="3.40.630.30">
    <property type="match status" value="1"/>
</dbReference>
<dbReference type="Proteomes" id="UP001597441">
    <property type="component" value="Unassembled WGS sequence"/>
</dbReference>
<proteinExistence type="predicted"/>
<name>A0ABW5JNG2_9FLAO</name>
<dbReference type="InterPro" id="IPR016181">
    <property type="entry name" value="Acyl_CoA_acyltransferase"/>
</dbReference>
<comment type="caution">
    <text evidence="2">The sequence shown here is derived from an EMBL/GenBank/DDBJ whole genome shotgun (WGS) entry which is preliminary data.</text>
</comment>
<keyword evidence="3" id="KW-1185">Reference proteome</keyword>
<evidence type="ECO:0000313" key="2">
    <source>
        <dbReference type="EMBL" id="MFD2533978.1"/>
    </source>
</evidence>